<keyword evidence="1" id="KW-1133">Transmembrane helix</keyword>
<dbReference type="Proteomes" id="UP000095283">
    <property type="component" value="Unplaced"/>
</dbReference>
<keyword evidence="1" id="KW-0472">Membrane</keyword>
<keyword evidence="3" id="KW-1185">Reference proteome</keyword>
<reference evidence="4" key="1">
    <citation type="submission" date="2016-11" db="UniProtKB">
        <authorList>
            <consortium name="WormBaseParasite"/>
        </authorList>
    </citation>
    <scope>IDENTIFICATION</scope>
</reference>
<dbReference type="AlphaFoldDB" id="A0A1I7WI60"/>
<dbReference type="WBParaSite" id="Hba_04677">
    <property type="protein sequence ID" value="Hba_04677"/>
    <property type="gene ID" value="Hba_04677"/>
</dbReference>
<evidence type="ECO:0000259" key="2">
    <source>
        <dbReference type="Pfam" id="PF07985"/>
    </source>
</evidence>
<evidence type="ECO:0000256" key="1">
    <source>
        <dbReference type="SAM" id="Phobius"/>
    </source>
</evidence>
<keyword evidence="1" id="KW-0812">Transmembrane</keyword>
<feature type="domain" description="SRR1-like" evidence="2">
    <location>
        <begin position="179"/>
        <end position="318"/>
    </location>
</feature>
<evidence type="ECO:0000313" key="3">
    <source>
        <dbReference type="Proteomes" id="UP000095283"/>
    </source>
</evidence>
<feature type="transmembrane region" description="Helical" evidence="1">
    <location>
        <begin position="99"/>
        <end position="117"/>
    </location>
</feature>
<sequence length="378" mass="43025">MNTIVLARINTISFRKLSQLRWLSHLATRNGIKVLGIERLTITKTRLSSVGKKDGNVPAQKERESSQLQRSILEEVLISEKRKPTTFTGKVAEGASNTFLYAVVSYYLILIIICSLMEDDGFIIVKKCKSRRRGVVYNERRFSGSTSDIEKAMKKAAAQIESSGLSEWLRLCIRSILTDRRLVRISVIGNGHFDAIWEAGTHQLALAIILRDEFNSELIFQEPCSSSSEREWLSNQSKTVMREDTTMLLPSSKDGVELFLFIHGIHCLLNDFLWFNWDKNTLKNTIILCNNYNRIDLIGGSKQINAECDVLNKYRDIATFISLPSYEPYPSFFANTSVMLSALSEKMMAMRLLARNSQLPHKHEFSLHRSCMATVGRL</sequence>
<evidence type="ECO:0000313" key="4">
    <source>
        <dbReference type="WBParaSite" id="Hba_04677"/>
    </source>
</evidence>
<accession>A0A1I7WI60</accession>
<dbReference type="Pfam" id="PF07985">
    <property type="entry name" value="SRR1"/>
    <property type="match status" value="1"/>
</dbReference>
<dbReference type="InterPro" id="IPR012942">
    <property type="entry name" value="SRR1-like"/>
</dbReference>
<proteinExistence type="predicted"/>
<name>A0A1I7WI60_HETBA</name>
<protein>
    <submittedName>
        <fullName evidence="4">SRR1 domain-containing protein</fullName>
    </submittedName>
</protein>
<organism evidence="3 4">
    <name type="scientific">Heterorhabditis bacteriophora</name>
    <name type="common">Entomopathogenic nematode worm</name>
    <dbReference type="NCBI Taxonomy" id="37862"/>
    <lineage>
        <taxon>Eukaryota</taxon>
        <taxon>Metazoa</taxon>
        <taxon>Ecdysozoa</taxon>
        <taxon>Nematoda</taxon>
        <taxon>Chromadorea</taxon>
        <taxon>Rhabditida</taxon>
        <taxon>Rhabditina</taxon>
        <taxon>Rhabditomorpha</taxon>
        <taxon>Strongyloidea</taxon>
        <taxon>Heterorhabditidae</taxon>
        <taxon>Heterorhabditis</taxon>
    </lineage>
</organism>